<keyword evidence="3" id="KW-1185">Reference proteome</keyword>
<proteinExistence type="predicted"/>
<comment type="caution">
    <text evidence="1">The sequence shown here is derived from an EMBL/GenBank/DDBJ whole genome shotgun (WGS) entry which is preliminary data.</text>
</comment>
<dbReference type="RefSeq" id="WP_179665383.1">
    <property type="nucleotide sequence ID" value="NZ_JACCBG010000001.1"/>
</dbReference>
<dbReference type="AlphaFoldDB" id="A0A7Y9E9Y1"/>
<name>A0A7Y9E9Y1_9ACTN</name>
<accession>A0A7Y9E9Y1</accession>
<protein>
    <submittedName>
        <fullName evidence="1">Uncharacterized protein</fullName>
    </submittedName>
</protein>
<organism evidence="1 3">
    <name type="scientific">Nocardioides panaciterrulae</name>
    <dbReference type="NCBI Taxonomy" id="661492"/>
    <lineage>
        <taxon>Bacteria</taxon>
        <taxon>Bacillati</taxon>
        <taxon>Actinomycetota</taxon>
        <taxon>Actinomycetes</taxon>
        <taxon>Propionibacteriales</taxon>
        <taxon>Nocardioidaceae</taxon>
        <taxon>Nocardioides</taxon>
    </lineage>
</organism>
<evidence type="ECO:0000313" key="1">
    <source>
        <dbReference type="EMBL" id="NYD43924.1"/>
    </source>
</evidence>
<dbReference type="EMBL" id="JACCBG010000001">
    <property type="protein sequence ID" value="NYD43993.1"/>
    <property type="molecule type" value="Genomic_DNA"/>
</dbReference>
<gene>
    <name evidence="1" type="ORF">BJZ21_004007</name>
    <name evidence="2" type="ORF">BJZ21_004076</name>
</gene>
<dbReference type="Proteomes" id="UP000535511">
    <property type="component" value="Unassembled WGS sequence"/>
</dbReference>
<sequence length="221" mass="24059">MPDFTVHRYGTDTSGRGIYLTAYMHDWWQAVVADLGFEPTIVQGAFMTRNGGGAAASAGYHDQGGCMDVRIWDLTGSQVDKLVRTIREHGGGAWRRDKTPQHGGMDPHCHITLGTDQPLSAGAAASWRSYLAGCNGLANNAPDYEWRPRPLVTTPPPQLEDDMPAYRDWKPEDKQAMVQDLLDADMNLHDPKGSPDFVGETVRSVLKKIAQVTGAVGGPGK</sequence>
<evidence type="ECO:0000313" key="3">
    <source>
        <dbReference type="Proteomes" id="UP000535511"/>
    </source>
</evidence>
<evidence type="ECO:0000313" key="2">
    <source>
        <dbReference type="EMBL" id="NYD43993.1"/>
    </source>
</evidence>
<dbReference type="EMBL" id="JACCBG010000001">
    <property type="protein sequence ID" value="NYD43924.1"/>
    <property type="molecule type" value="Genomic_DNA"/>
</dbReference>
<reference evidence="1 3" key="1">
    <citation type="submission" date="2020-07" db="EMBL/GenBank/DDBJ databases">
        <title>Sequencing the genomes of 1000 actinobacteria strains.</title>
        <authorList>
            <person name="Klenk H.-P."/>
        </authorList>
    </citation>
    <scope>NUCLEOTIDE SEQUENCE [LARGE SCALE GENOMIC DNA]</scope>
    <source>
        <strain evidence="1 3">DSM 21350</strain>
    </source>
</reference>